<dbReference type="GO" id="GO:0009451">
    <property type="term" value="P:RNA modification"/>
    <property type="evidence" value="ECO:0007669"/>
    <property type="project" value="InterPro"/>
</dbReference>
<dbReference type="AlphaFoldDB" id="A0A9D4UXR0"/>
<dbReference type="InterPro" id="IPR046960">
    <property type="entry name" value="PPR_At4g14850-like_plant"/>
</dbReference>
<evidence type="ECO:0000313" key="4">
    <source>
        <dbReference type="Proteomes" id="UP000886520"/>
    </source>
</evidence>
<feature type="repeat" description="PPR" evidence="2">
    <location>
        <begin position="376"/>
        <end position="410"/>
    </location>
</feature>
<organism evidence="3 4">
    <name type="scientific">Adiantum capillus-veneris</name>
    <name type="common">Maidenhair fern</name>
    <dbReference type="NCBI Taxonomy" id="13818"/>
    <lineage>
        <taxon>Eukaryota</taxon>
        <taxon>Viridiplantae</taxon>
        <taxon>Streptophyta</taxon>
        <taxon>Embryophyta</taxon>
        <taxon>Tracheophyta</taxon>
        <taxon>Polypodiopsida</taxon>
        <taxon>Polypodiidae</taxon>
        <taxon>Polypodiales</taxon>
        <taxon>Pteridineae</taxon>
        <taxon>Pteridaceae</taxon>
        <taxon>Vittarioideae</taxon>
        <taxon>Adiantum</taxon>
    </lineage>
</organism>
<sequence length="735" mass="81216">MCRWGSEQRILQLLHAIARSRDVIAGRGLHSVMLLHGLLPNAVFCDHLIRLYACSGSLLEANIVFAQSPSPSIYTWYGIILAHANNLQQGQALSLYDAMMLECNIIPNNFVLSCILKACCTIGALFYGMLIHHQAISCGIELDVIIGSAMIDMYAKCRLFTEARVVFDGLPDRNIVSYGAIIAGYAQHGCGYPALELFEHMQSIDMKPNRVIFLGALAACGSQYALREGRWIHDMTIRDGVVSDPAVGNTIVDMYAKCGSMMEAHTVFISLPNPNIVSWGALITGYVQQEQYEAVLKRFQEMQSKGIRPNRVIFLGILQACSNMGSVEQAEAVHDQIVEEDLESDHVVKSALISLWATRGNLEKARALFDASTNRNIVTWSVMLSGYVQHEQYIQALRLFEVMQQSGVRPDKFVFTCVLKACAGEQALLEAMLLHNQITKDCLEKEVSVGSSLVDAYAKCRVLKEARAVFDNVPEKNEVSWGAMLAGYNQHGEEMSTIELFQKKLKDGGMKPNKVELLCILKACGSIGTVWQGKMVHNFVRRSGLCLDIVLGNAMIDMYAKCGELEEALAVFSGLQERDIVSWGALISGCAQHGLFEMVALLLRAMQCEGVKPNDKIFSSVLSACSHAGLAKEGYQQYEAMVIDHRIAPSPEHLNCMVDLFSRVGCFNEVEKLLESMPVPPDSLAWTSLLTACRTYGNLKFGRHCYENFVQLSPSVSSGYVTMCNIYADVSLGEI</sequence>
<dbReference type="PANTHER" id="PTHR47926">
    <property type="entry name" value="PENTATRICOPEPTIDE REPEAT-CONTAINING PROTEIN"/>
    <property type="match status" value="1"/>
</dbReference>
<gene>
    <name evidence="3" type="ORF">GOP47_0009915</name>
</gene>
<dbReference type="PANTHER" id="PTHR47926:SF533">
    <property type="entry name" value="DYW DOMAIN-CONTAINING PROTEIN"/>
    <property type="match status" value="1"/>
</dbReference>
<keyword evidence="1" id="KW-0677">Repeat</keyword>
<feature type="repeat" description="PPR" evidence="2">
    <location>
        <begin position="579"/>
        <end position="613"/>
    </location>
</feature>
<dbReference type="PROSITE" id="PS51375">
    <property type="entry name" value="PPR"/>
    <property type="match status" value="6"/>
</dbReference>
<dbReference type="FunFam" id="1.25.40.10:FF:000158">
    <property type="entry name" value="pentatricopeptide repeat-containing protein At2g33680"/>
    <property type="match status" value="1"/>
</dbReference>
<dbReference type="FunFam" id="1.25.40.10:FF:000344">
    <property type="entry name" value="Pentatricopeptide repeat-containing protein"/>
    <property type="match status" value="1"/>
</dbReference>
<dbReference type="GO" id="GO:0003723">
    <property type="term" value="F:RNA binding"/>
    <property type="evidence" value="ECO:0007669"/>
    <property type="project" value="InterPro"/>
</dbReference>
<dbReference type="NCBIfam" id="TIGR00756">
    <property type="entry name" value="PPR"/>
    <property type="match status" value="4"/>
</dbReference>
<evidence type="ECO:0000313" key="3">
    <source>
        <dbReference type="EMBL" id="KAI5075839.1"/>
    </source>
</evidence>
<feature type="repeat" description="PPR" evidence="2">
    <location>
        <begin position="174"/>
        <end position="208"/>
    </location>
</feature>
<dbReference type="FunFam" id="1.25.40.10:FF:000285">
    <property type="entry name" value="Pentatricopeptide repeat-containing protein, chloroplastic"/>
    <property type="match status" value="1"/>
</dbReference>
<feature type="repeat" description="PPR" evidence="2">
    <location>
        <begin position="275"/>
        <end position="309"/>
    </location>
</feature>
<dbReference type="InterPro" id="IPR011990">
    <property type="entry name" value="TPR-like_helical_dom_sf"/>
</dbReference>
<name>A0A9D4UXR0_ADICA</name>
<dbReference type="GO" id="GO:0048731">
    <property type="term" value="P:system development"/>
    <property type="evidence" value="ECO:0007669"/>
    <property type="project" value="UniProtKB-ARBA"/>
</dbReference>
<protein>
    <recommendedName>
        <fullName evidence="5">Pentatricopeptide repeat-containing protein</fullName>
    </recommendedName>
</protein>
<accession>A0A9D4UXR0</accession>
<feature type="repeat" description="PPR" evidence="2">
    <location>
        <begin position="548"/>
        <end position="578"/>
    </location>
</feature>
<dbReference type="FunFam" id="1.25.40.10:FF:000031">
    <property type="entry name" value="Pentatricopeptide repeat-containing protein mitochondrial"/>
    <property type="match status" value="1"/>
</dbReference>
<feature type="repeat" description="PPR" evidence="2">
    <location>
        <begin position="477"/>
        <end position="512"/>
    </location>
</feature>
<comment type="caution">
    <text evidence="3">The sequence shown here is derived from an EMBL/GenBank/DDBJ whole genome shotgun (WGS) entry which is preliminary data.</text>
</comment>
<dbReference type="Proteomes" id="UP000886520">
    <property type="component" value="Chromosome 9"/>
</dbReference>
<evidence type="ECO:0000256" key="1">
    <source>
        <dbReference type="ARBA" id="ARBA00022737"/>
    </source>
</evidence>
<dbReference type="Gene3D" id="1.25.40.10">
    <property type="entry name" value="Tetratricopeptide repeat domain"/>
    <property type="match status" value="6"/>
</dbReference>
<keyword evidence="4" id="KW-1185">Reference proteome</keyword>
<dbReference type="Pfam" id="PF13041">
    <property type="entry name" value="PPR_2"/>
    <property type="match status" value="2"/>
</dbReference>
<dbReference type="SUPFAM" id="SSF48452">
    <property type="entry name" value="TPR-like"/>
    <property type="match status" value="1"/>
</dbReference>
<evidence type="ECO:0008006" key="5">
    <source>
        <dbReference type="Google" id="ProtNLM"/>
    </source>
</evidence>
<proteinExistence type="predicted"/>
<evidence type="ECO:0000256" key="2">
    <source>
        <dbReference type="PROSITE-ProRule" id="PRU00708"/>
    </source>
</evidence>
<reference evidence="3" key="1">
    <citation type="submission" date="2021-01" db="EMBL/GenBank/DDBJ databases">
        <title>Adiantum capillus-veneris genome.</title>
        <authorList>
            <person name="Fang Y."/>
            <person name="Liao Q."/>
        </authorList>
    </citation>
    <scope>NUCLEOTIDE SEQUENCE</scope>
    <source>
        <strain evidence="3">H3</strain>
        <tissue evidence="3">Leaf</tissue>
    </source>
</reference>
<dbReference type="EMBL" id="JABFUD020000009">
    <property type="protein sequence ID" value="KAI5075839.1"/>
    <property type="molecule type" value="Genomic_DNA"/>
</dbReference>
<dbReference type="InterPro" id="IPR002885">
    <property type="entry name" value="PPR_rpt"/>
</dbReference>
<dbReference type="Pfam" id="PF01535">
    <property type="entry name" value="PPR"/>
    <property type="match status" value="5"/>
</dbReference>
<dbReference type="OrthoDB" id="185373at2759"/>